<feature type="domain" description="CMP/dCMP-type deaminase" evidence="19">
    <location>
        <begin position="6"/>
        <end position="128"/>
    </location>
</feature>
<evidence type="ECO:0000256" key="5">
    <source>
        <dbReference type="ARBA" id="ARBA00007417"/>
    </source>
</evidence>
<comment type="caution">
    <text evidence="20">The sequence shown here is derived from an EMBL/GenBank/DDBJ whole genome shotgun (WGS) entry which is preliminary data.</text>
</comment>
<evidence type="ECO:0000256" key="14">
    <source>
        <dbReference type="ARBA" id="ARBA00049886"/>
    </source>
</evidence>
<evidence type="ECO:0000256" key="6">
    <source>
        <dbReference type="ARBA" id="ARBA00022619"/>
    </source>
</evidence>
<keyword evidence="21" id="KW-1185">Reference proteome</keyword>
<dbReference type="InterPro" id="IPR024072">
    <property type="entry name" value="DHFR-like_dom_sf"/>
</dbReference>
<evidence type="ECO:0000256" key="10">
    <source>
        <dbReference type="ARBA" id="ARBA00022857"/>
    </source>
</evidence>
<protein>
    <recommendedName>
        <fullName evidence="15">Riboflavin biosynthesis protein RibD</fullName>
    </recommendedName>
    <domain>
        <recommendedName>
            <fullName evidence="15">Diaminohydroxyphosphoribosylaminopyrimidine deaminase</fullName>
            <shortName evidence="15">DRAP deaminase</shortName>
            <ecNumber evidence="15">3.5.4.26</ecNumber>
        </recommendedName>
        <alternativeName>
            <fullName evidence="15">Riboflavin-specific deaminase</fullName>
        </alternativeName>
    </domain>
    <domain>
        <recommendedName>
            <fullName evidence="15">5-amino-6-(5-phosphoribosylamino)uracil reductase</fullName>
            <ecNumber evidence="15">1.1.1.193</ecNumber>
        </recommendedName>
        <alternativeName>
            <fullName evidence="15">HTP reductase</fullName>
        </alternativeName>
    </domain>
</protein>
<dbReference type="Pfam" id="PF00383">
    <property type="entry name" value="dCMP_cyt_deam_1"/>
    <property type="match status" value="1"/>
</dbReference>
<evidence type="ECO:0000256" key="7">
    <source>
        <dbReference type="ARBA" id="ARBA00022723"/>
    </source>
</evidence>
<feature type="binding site" evidence="17">
    <location>
        <position position="159"/>
    </location>
    <ligand>
        <name>NADP(+)</name>
        <dbReference type="ChEBI" id="CHEBI:58349"/>
    </ligand>
</feature>
<dbReference type="FunFam" id="3.40.140.10:FF:000025">
    <property type="entry name" value="Riboflavin biosynthesis protein RibD"/>
    <property type="match status" value="1"/>
</dbReference>
<dbReference type="InterPro" id="IPR050765">
    <property type="entry name" value="Riboflavin_Biosynth_HTPR"/>
</dbReference>
<feature type="binding site" evidence="17">
    <location>
        <position position="189"/>
    </location>
    <ligand>
        <name>substrate</name>
    </ligand>
</feature>
<gene>
    <name evidence="20" type="ORF">Bccel_3762</name>
</gene>
<comment type="catalytic activity">
    <reaction evidence="14 15">
        <text>2,5-diamino-6-hydroxy-4-(5-phosphoribosylamino)-pyrimidine + H2O + H(+) = 5-amino-6-(5-phospho-D-ribosylamino)uracil + NH4(+)</text>
        <dbReference type="Rhea" id="RHEA:21868"/>
        <dbReference type="ChEBI" id="CHEBI:15377"/>
        <dbReference type="ChEBI" id="CHEBI:15378"/>
        <dbReference type="ChEBI" id="CHEBI:28938"/>
        <dbReference type="ChEBI" id="CHEBI:58453"/>
        <dbReference type="ChEBI" id="CHEBI:58614"/>
        <dbReference type="EC" id="3.5.4.26"/>
    </reaction>
</comment>
<feature type="binding site" evidence="17">
    <location>
        <position position="205"/>
    </location>
    <ligand>
        <name>NADP(+)</name>
        <dbReference type="ChEBI" id="CHEBI:58349"/>
    </ligand>
</feature>
<comment type="similarity">
    <text evidence="4 15">In the N-terminal section; belongs to the cytidine and deoxycytidylate deaminase family.</text>
</comment>
<dbReference type="GO" id="GO:0008270">
    <property type="term" value="F:zinc ion binding"/>
    <property type="evidence" value="ECO:0007669"/>
    <property type="project" value="InterPro"/>
</dbReference>
<evidence type="ECO:0000256" key="2">
    <source>
        <dbReference type="ARBA" id="ARBA00004882"/>
    </source>
</evidence>
<dbReference type="GO" id="GO:0009231">
    <property type="term" value="P:riboflavin biosynthetic process"/>
    <property type="evidence" value="ECO:0007669"/>
    <property type="project" value="UniProtKB-UniPathway"/>
</dbReference>
<dbReference type="Pfam" id="PF01872">
    <property type="entry name" value="RibD_C"/>
    <property type="match status" value="1"/>
</dbReference>
<feature type="binding site" evidence="17">
    <location>
        <position position="228"/>
    </location>
    <ligand>
        <name>NADP(+)</name>
        <dbReference type="ChEBI" id="CHEBI:58349"/>
    </ligand>
</feature>
<dbReference type="EC" id="3.5.4.26" evidence="15"/>
<dbReference type="UniPathway" id="UPA00275">
    <property type="reaction ID" value="UER00401"/>
</dbReference>
<organism evidence="20 21">
    <name type="scientific">Pseudobacteroides cellulosolvens ATCC 35603 = DSM 2933</name>
    <dbReference type="NCBI Taxonomy" id="398512"/>
    <lineage>
        <taxon>Bacteria</taxon>
        <taxon>Bacillati</taxon>
        <taxon>Bacillota</taxon>
        <taxon>Clostridia</taxon>
        <taxon>Eubacteriales</taxon>
        <taxon>Oscillospiraceae</taxon>
        <taxon>Pseudobacteroides</taxon>
    </lineage>
</organism>
<name>A0A0L6JRS5_9FIRM</name>
<evidence type="ECO:0000313" key="21">
    <source>
        <dbReference type="Proteomes" id="UP000036923"/>
    </source>
</evidence>
<comment type="pathway">
    <text evidence="3 15">Cofactor biosynthesis; riboflavin biosynthesis; 5-amino-6-(D-ribitylamino)uracil from GTP: step 3/4.</text>
</comment>
<feature type="binding site" evidence="18">
    <location>
        <position position="89"/>
    </location>
    <ligand>
        <name>Zn(2+)</name>
        <dbReference type="ChEBI" id="CHEBI:29105"/>
        <note>catalytic</note>
    </ligand>
</feature>
<dbReference type="PANTHER" id="PTHR38011">
    <property type="entry name" value="DIHYDROFOLATE REDUCTASE FAMILY PROTEIN (AFU_ORTHOLOGUE AFUA_8G06820)"/>
    <property type="match status" value="1"/>
</dbReference>
<dbReference type="GO" id="GO:0008703">
    <property type="term" value="F:5-amino-6-(5-phosphoribosylamino)uracil reductase activity"/>
    <property type="evidence" value="ECO:0007669"/>
    <property type="project" value="UniProtKB-EC"/>
</dbReference>
<dbReference type="InterPro" id="IPR004794">
    <property type="entry name" value="Eubact_RibD"/>
</dbReference>
<feature type="binding site" evidence="17">
    <location>
        <position position="304"/>
    </location>
    <ligand>
        <name>substrate</name>
    </ligand>
</feature>
<evidence type="ECO:0000256" key="11">
    <source>
        <dbReference type="ARBA" id="ARBA00023002"/>
    </source>
</evidence>
<dbReference type="EC" id="1.1.1.193" evidence="15"/>
<comment type="pathway">
    <text evidence="2 15">Cofactor biosynthesis; riboflavin biosynthesis; 5-amino-6-(D-ribitylamino)uracil from GTP: step 2/4.</text>
</comment>
<proteinExistence type="inferred from homology"/>
<dbReference type="SUPFAM" id="SSF53597">
    <property type="entry name" value="Dihydrofolate reductase-like"/>
    <property type="match status" value="1"/>
</dbReference>
<dbReference type="PIRSF" id="PIRSF006769">
    <property type="entry name" value="RibD"/>
    <property type="match status" value="1"/>
</dbReference>
<evidence type="ECO:0000256" key="4">
    <source>
        <dbReference type="ARBA" id="ARBA00005259"/>
    </source>
</evidence>
<comment type="function">
    <text evidence="1 15">Converts 2,5-diamino-6-(ribosylamino)-4(3h)-pyrimidinone 5'-phosphate into 5-amino-6-(ribosylamino)-2,4(1h,3h)-pyrimidinedione 5'-phosphate.</text>
</comment>
<dbReference type="PANTHER" id="PTHR38011:SF7">
    <property type="entry name" value="2,5-DIAMINO-6-RIBOSYLAMINO-4(3H)-PYRIMIDINONE 5'-PHOSPHATE REDUCTASE"/>
    <property type="match status" value="1"/>
</dbReference>
<evidence type="ECO:0000256" key="1">
    <source>
        <dbReference type="ARBA" id="ARBA00002151"/>
    </source>
</evidence>
<dbReference type="InterPro" id="IPR016192">
    <property type="entry name" value="APOBEC/CMP_deaminase_Zn-bd"/>
</dbReference>
<feature type="binding site" evidence="17">
    <location>
        <position position="212"/>
    </location>
    <ligand>
        <name>substrate</name>
    </ligand>
</feature>
<feature type="active site" description="Proton donor" evidence="16">
    <location>
        <position position="57"/>
    </location>
</feature>
<evidence type="ECO:0000256" key="9">
    <source>
        <dbReference type="ARBA" id="ARBA00022833"/>
    </source>
</evidence>
<dbReference type="PROSITE" id="PS00903">
    <property type="entry name" value="CYT_DCMP_DEAMINASES_1"/>
    <property type="match status" value="1"/>
</dbReference>
<keyword evidence="6 15" id="KW-0686">Riboflavin biosynthesis</keyword>
<feature type="binding site" evidence="18">
    <location>
        <position position="80"/>
    </location>
    <ligand>
        <name>Zn(2+)</name>
        <dbReference type="ChEBI" id="CHEBI:29105"/>
        <note>catalytic</note>
    </ligand>
</feature>
<dbReference type="EMBL" id="LGTC01000001">
    <property type="protein sequence ID" value="KNY28488.1"/>
    <property type="molecule type" value="Genomic_DNA"/>
</dbReference>
<evidence type="ECO:0000256" key="16">
    <source>
        <dbReference type="PIRSR" id="PIRSR006769-1"/>
    </source>
</evidence>
<dbReference type="Gene3D" id="3.40.140.10">
    <property type="entry name" value="Cytidine Deaminase, domain 2"/>
    <property type="match status" value="1"/>
</dbReference>
<feature type="binding site" evidence="17">
    <location>
        <begin position="306"/>
        <end position="312"/>
    </location>
    <ligand>
        <name>NADP(+)</name>
        <dbReference type="ChEBI" id="CHEBI:58349"/>
    </ligand>
</feature>
<dbReference type="CDD" id="cd01284">
    <property type="entry name" value="Riboflavin_deaminase-reductase"/>
    <property type="match status" value="1"/>
</dbReference>
<keyword evidence="7 15" id="KW-0479">Metal-binding</keyword>
<accession>A0A0L6JRS5</accession>
<evidence type="ECO:0000256" key="3">
    <source>
        <dbReference type="ARBA" id="ARBA00004910"/>
    </source>
</evidence>
<evidence type="ECO:0000256" key="18">
    <source>
        <dbReference type="PIRSR" id="PIRSR006769-3"/>
    </source>
</evidence>
<dbReference type="NCBIfam" id="TIGR00326">
    <property type="entry name" value="eubact_ribD"/>
    <property type="match status" value="1"/>
</dbReference>
<comment type="similarity">
    <text evidence="5 15">In the C-terminal section; belongs to the HTP reductase family.</text>
</comment>
<dbReference type="Proteomes" id="UP000036923">
    <property type="component" value="Unassembled WGS sequence"/>
</dbReference>
<keyword evidence="9 15" id="KW-0862">Zinc</keyword>
<dbReference type="RefSeq" id="WP_242853051.1">
    <property type="nucleotide sequence ID" value="NZ_JQKC01000002.1"/>
</dbReference>
<dbReference type="PROSITE" id="PS51747">
    <property type="entry name" value="CYT_DCMP_DEAMINASES_2"/>
    <property type="match status" value="1"/>
</dbReference>
<dbReference type="eggNOG" id="COG0117">
    <property type="taxonomic scope" value="Bacteria"/>
</dbReference>
<evidence type="ECO:0000256" key="13">
    <source>
        <dbReference type="ARBA" id="ARBA00049861"/>
    </source>
</evidence>
<feature type="binding site" evidence="17">
    <location>
        <position position="173"/>
    </location>
    <ligand>
        <name>substrate</name>
    </ligand>
</feature>
<feature type="binding site" evidence="17">
    <location>
        <position position="201"/>
    </location>
    <ligand>
        <name>NADP(+)</name>
        <dbReference type="ChEBI" id="CHEBI:58349"/>
    </ligand>
</feature>
<keyword evidence="11 15" id="KW-0560">Oxidoreductase</keyword>
<comment type="cofactor">
    <cofactor evidence="15 18">
        <name>Zn(2+)</name>
        <dbReference type="ChEBI" id="CHEBI:29105"/>
    </cofactor>
    <text evidence="15 18">Binds 1 zinc ion.</text>
</comment>
<feature type="binding site" evidence="17">
    <location>
        <position position="209"/>
    </location>
    <ligand>
        <name>substrate</name>
    </ligand>
</feature>
<evidence type="ECO:0000256" key="15">
    <source>
        <dbReference type="PIRNR" id="PIRNR006769"/>
    </source>
</evidence>
<dbReference type="InterPro" id="IPR002125">
    <property type="entry name" value="CMP_dCMP_dom"/>
</dbReference>
<dbReference type="InterPro" id="IPR002734">
    <property type="entry name" value="RibDG_C"/>
</dbReference>
<keyword evidence="10 15" id="KW-0521">NADP</keyword>
<dbReference type="InterPro" id="IPR011549">
    <property type="entry name" value="RibD_C"/>
</dbReference>
<dbReference type="STRING" id="398512.Bccel_3762"/>
<dbReference type="GO" id="GO:0008835">
    <property type="term" value="F:diaminohydroxyphosphoribosylaminopyrimidine deaminase activity"/>
    <property type="evidence" value="ECO:0007669"/>
    <property type="project" value="UniProtKB-EC"/>
</dbReference>
<dbReference type="PATRIC" id="fig|398512.5.peg.3938"/>
<evidence type="ECO:0000313" key="20">
    <source>
        <dbReference type="EMBL" id="KNY28488.1"/>
    </source>
</evidence>
<feature type="binding site" evidence="17">
    <location>
        <position position="175"/>
    </location>
    <ligand>
        <name>NADP(+)</name>
        <dbReference type="ChEBI" id="CHEBI:58349"/>
    </ligand>
</feature>
<dbReference type="GO" id="GO:0050661">
    <property type="term" value="F:NADP binding"/>
    <property type="evidence" value="ECO:0007669"/>
    <property type="project" value="InterPro"/>
</dbReference>
<dbReference type="AlphaFoldDB" id="A0A0L6JRS5"/>
<keyword evidence="8 15" id="KW-0378">Hydrolase</keyword>
<evidence type="ECO:0000256" key="12">
    <source>
        <dbReference type="ARBA" id="ARBA00023268"/>
    </source>
</evidence>
<feature type="binding site" evidence="18">
    <location>
        <position position="55"/>
    </location>
    <ligand>
        <name>Zn(2+)</name>
        <dbReference type="ChEBI" id="CHEBI:29105"/>
        <note>catalytic</note>
    </ligand>
</feature>
<evidence type="ECO:0000259" key="19">
    <source>
        <dbReference type="PROSITE" id="PS51747"/>
    </source>
</evidence>
<evidence type="ECO:0000256" key="8">
    <source>
        <dbReference type="ARBA" id="ARBA00022801"/>
    </source>
</evidence>
<comment type="catalytic activity">
    <reaction evidence="13 15">
        <text>5-amino-6-(5-phospho-D-ribitylamino)uracil + NADP(+) = 5-amino-6-(5-phospho-D-ribosylamino)uracil + NADPH + H(+)</text>
        <dbReference type="Rhea" id="RHEA:17845"/>
        <dbReference type="ChEBI" id="CHEBI:15378"/>
        <dbReference type="ChEBI" id="CHEBI:57783"/>
        <dbReference type="ChEBI" id="CHEBI:58349"/>
        <dbReference type="ChEBI" id="CHEBI:58421"/>
        <dbReference type="ChEBI" id="CHEBI:58453"/>
        <dbReference type="EC" id="1.1.1.193"/>
    </reaction>
</comment>
<evidence type="ECO:0000256" key="17">
    <source>
        <dbReference type="PIRSR" id="PIRSR006769-2"/>
    </source>
</evidence>
<reference evidence="21" key="1">
    <citation type="submission" date="2015-07" db="EMBL/GenBank/DDBJ databases">
        <title>Near-Complete Genome Sequence of the Cellulolytic Bacterium Bacteroides (Pseudobacteroides) cellulosolvens ATCC 35603.</title>
        <authorList>
            <person name="Dassa B."/>
            <person name="Utturkar S.M."/>
            <person name="Klingeman D.M."/>
            <person name="Hurt R.A."/>
            <person name="Keller M."/>
            <person name="Xu J."/>
            <person name="Reddy Y.H.K."/>
            <person name="Borovok I."/>
            <person name="Grinberg I.R."/>
            <person name="Lamed R."/>
            <person name="Zhivin O."/>
            <person name="Bayer E.A."/>
            <person name="Brown S.D."/>
        </authorList>
    </citation>
    <scope>NUCLEOTIDE SEQUENCE [LARGE SCALE GENOMIC DNA]</scope>
    <source>
        <strain evidence="21">DSM 2933</strain>
    </source>
</reference>
<dbReference type="eggNOG" id="COG1985">
    <property type="taxonomic scope" value="Bacteria"/>
</dbReference>
<dbReference type="NCBIfam" id="TIGR00227">
    <property type="entry name" value="ribD_Cterm"/>
    <property type="match status" value="1"/>
</dbReference>
<dbReference type="SUPFAM" id="SSF53927">
    <property type="entry name" value="Cytidine deaminase-like"/>
    <property type="match status" value="1"/>
</dbReference>
<sequence>MVTNLVMHEKFMMKAMELAKGGEGRTNPNPLVGAVVVMDGVIVAEGFHEMLGCAHAEAAAIKNAKSDIRGGTMYVNLEPCSHYGRTPPCADAIVQAGIKEVVVAMEDPNPKVSGRGIGILRDAGINVITGVLENEAKKLNEIFIKYISKKQPFVIMKTAMTLDGKIAAATGDSKWITGEKSRQHVHSIRNRVAGIMVGINTVLKDDPSLTTRLEGKMGIDSVRIIVDSSGRIPLEAKVFNIQSDKGVILATTSKISKDKEALLLNKGVTIVKADAVENGTITGVDLAKLMDELYKLEIDSVLLEGGGTLNASALQYGIVDKVMSFVSPKIVGGVGAPTPVEGRGAELMKDAIFLKDVSIERFDDDILIEGYVNNYVYRNC</sequence>
<dbReference type="InterPro" id="IPR016193">
    <property type="entry name" value="Cytidine_deaminase-like"/>
</dbReference>
<dbReference type="Gene3D" id="3.40.430.10">
    <property type="entry name" value="Dihydrofolate Reductase, subunit A"/>
    <property type="match status" value="1"/>
</dbReference>
<keyword evidence="12" id="KW-0511">Multifunctional enzyme</keyword>